<organism evidence="1 2">
    <name type="scientific">Pseudomonas savastanoi pv. glycinea str. race 4</name>
    <dbReference type="NCBI Taxonomy" id="875330"/>
    <lineage>
        <taxon>Bacteria</taxon>
        <taxon>Pseudomonadati</taxon>
        <taxon>Pseudomonadota</taxon>
        <taxon>Gammaproteobacteria</taxon>
        <taxon>Pseudomonadales</taxon>
        <taxon>Pseudomonadaceae</taxon>
        <taxon>Pseudomonas</taxon>
    </lineage>
</organism>
<name>F3CIT2_PSESG</name>
<dbReference type="AlphaFoldDB" id="F3CIT2"/>
<accession>F3CIT2</accession>
<evidence type="ECO:0000313" key="2">
    <source>
        <dbReference type="Proteomes" id="UP000005466"/>
    </source>
</evidence>
<dbReference type="EMBL" id="ADWY01003689">
    <property type="protein sequence ID" value="EGH19174.1"/>
    <property type="molecule type" value="Genomic_DNA"/>
</dbReference>
<comment type="caution">
    <text evidence="1">The sequence shown here is derived from an EMBL/GenBank/DDBJ whole genome shotgun (WGS) entry which is preliminary data.</text>
</comment>
<feature type="non-terminal residue" evidence="1">
    <location>
        <position position="1"/>
    </location>
</feature>
<feature type="non-terminal residue" evidence="1">
    <location>
        <position position="39"/>
    </location>
</feature>
<evidence type="ECO:0000313" key="1">
    <source>
        <dbReference type="EMBL" id="EGH19174.1"/>
    </source>
</evidence>
<sequence length="39" mass="4274">NEEAVARAIDACVTPIACIRLASPRIQAPYGRCCNRNAW</sequence>
<proteinExistence type="predicted"/>
<reference evidence="1 2" key="1">
    <citation type="journal article" date="2011" name="PLoS Pathog.">
        <title>Dynamic evolution of pathogenicity revealed by sequencing and comparative genomics of 19 Pseudomonas syringae isolates.</title>
        <authorList>
            <person name="Baltrus D.A."/>
            <person name="Nishimura M.T."/>
            <person name="Romanchuk A."/>
            <person name="Chang J.H."/>
            <person name="Mukhtar M.S."/>
            <person name="Cherkis K."/>
            <person name="Roach J."/>
            <person name="Grant S.R."/>
            <person name="Jones C.D."/>
            <person name="Dangl J.L."/>
        </authorList>
    </citation>
    <scope>NUCLEOTIDE SEQUENCE [LARGE SCALE GENOMIC DNA]</scope>
    <source>
        <strain evidence="2">race 4</strain>
    </source>
</reference>
<protein>
    <submittedName>
        <fullName evidence="1">Uncharacterized protein</fullName>
    </submittedName>
</protein>
<dbReference type="Proteomes" id="UP000005466">
    <property type="component" value="Unassembled WGS sequence"/>
</dbReference>
<gene>
    <name evidence="1" type="ORF">Pgy4_40030</name>
</gene>